<reference evidence="3" key="1">
    <citation type="submission" date="2019-08" db="EMBL/GenBank/DDBJ databases">
        <title>The improved chromosome-level genome for the pearl oyster Pinctada fucata martensii using PacBio sequencing and Hi-C.</title>
        <authorList>
            <person name="Zheng Z."/>
        </authorList>
    </citation>
    <scope>NUCLEOTIDE SEQUENCE</scope>
    <source>
        <strain evidence="3">ZZ-2019</strain>
        <tissue evidence="3">Adductor muscle</tissue>
    </source>
</reference>
<accession>A0AA88XSF3</accession>
<dbReference type="PANTHER" id="PTHR22576">
    <property type="entry name" value="MUCOSA ASSOCIATED LYMPHOID TISSUE LYMPHOMA TRANSLOCATION PROTEIN 1/PARACASPASE"/>
    <property type="match status" value="1"/>
</dbReference>
<dbReference type="InterPro" id="IPR052039">
    <property type="entry name" value="Caspase-related_regulators"/>
</dbReference>
<sequence length="616" mass="69542">MCENEDVAHLRLDGYRNVYVRKRTLDLKIGNSALHLRVQLHMCIQGKVLVCVQGDTEEIAKSVKTYLLSIQSETCCSILTLEKEQVFGKPKSRAQAVKVIESYCRHDDDVLCIFIFLGEDEVVDRFWGRRIVCSSLEEISKLGKSVTFVDCGIGEEDLAYWEEIYHGMSGISLMKDEEESRFQLIQQKVLEGSGDNVANIGDNWHINSWAPERISPRSTTSTTASPETAFPFTQDKGNSYPDAPSLPETEREMPQFDIGPDEYVPQVPAGYVCMVGYHQFESEDLKSRMTSSKDLDRMKGCFEKLGFEVIRTQQLTADETLEYFRSCVKKYESLKKKPEMIICVISSHGEESIDRQIHGPAIKEHHIFCKDGQAVKTSDIIRLFQTTDLKGINKTFLLQACSSVSELGYSTKTDEGTDVAVLGDPNTEERSTDSTTNKSFLGQVKGGSMADAKGRRMKETVPVPKISDTPVSSPTVDIQNIKLPVPSEELPPPPAMIMEKPFVAKMKEDEKPENVVYTPEVCLNDMMVVFASASGKYAYSHEREGGWLFWALEETLNEKIKDQAKEIDLHDVLREVTCKFSLRNLEIKGETLKCVCCVHHRLRKDIVIKVPPQERK</sequence>
<dbReference type="Pfam" id="PF00656">
    <property type="entry name" value="Peptidase_C14"/>
    <property type="match status" value="1"/>
</dbReference>
<evidence type="ECO:0000256" key="1">
    <source>
        <dbReference type="SAM" id="MobiDB-lite"/>
    </source>
</evidence>
<dbReference type="PROSITE" id="PS50208">
    <property type="entry name" value="CASPASE_P20"/>
    <property type="match status" value="1"/>
</dbReference>
<evidence type="ECO:0000259" key="2">
    <source>
        <dbReference type="PROSITE" id="PS50208"/>
    </source>
</evidence>
<evidence type="ECO:0000313" key="3">
    <source>
        <dbReference type="EMBL" id="KAK3087752.1"/>
    </source>
</evidence>
<dbReference type="AlphaFoldDB" id="A0AA88XSF3"/>
<feature type="domain" description="Caspase family p20" evidence="2">
    <location>
        <begin position="268"/>
        <end position="401"/>
    </location>
</feature>
<dbReference type="GO" id="GO:0004197">
    <property type="term" value="F:cysteine-type endopeptidase activity"/>
    <property type="evidence" value="ECO:0007669"/>
    <property type="project" value="InterPro"/>
</dbReference>
<protein>
    <recommendedName>
        <fullName evidence="2">Caspase family p20 domain-containing protein</fullName>
    </recommendedName>
</protein>
<dbReference type="Gene3D" id="3.40.50.1460">
    <property type="match status" value="1"/>
</dbReference>
<dbReference type="InterPro" id="IPR029030">
    <property type="entry name" value="Caspase-like_dom_sf"/>
</dbReference>
<organism evidence="3 4">
    <name type="scientific">Pinctada imbricata</name>
    <name type="common">Atlantic pearl-oyster</name>
    <name type="synonym">Pinctada martensii</name>
    <dbReference type="NCBI Taxonomy" id="66713"/>
    <lineage>
        <taxon>Eukaryota</taxon>
        <taxon>Metazoa</taxon>
        <taxon>Spiralia</taxon>
        <taxon>Lophotrochozoa</taxon>
        <taxon>Mollusca</taxon>
        <taxon>Bivalvia</taxon>
        <taxon>Autobranchia</taxon>
        <taxon>Pteriomorphia</taxon>
        <taxon>Pterioida</taxon>
        <taxon>Pterioidea</taxon>
        <taxon>Pteriidae</taxon>
        <taxon>Pinctada</taxon>
    </lineage>
</organism>
<dbReference type="Proteomes" id="UP001186944">
    <property type="component" value="Unassembled WGS sequence"/>
</dbReference>
<comment type="caution">
    <text evidence="3">The sequence shown here is derived from an EMBL/GenBank/DDBJ whole genome shotgun (WGS) entry which is preliminary data.</text>
</comment>
<dbReference type="PANTHER" id="PTHR22576:SF41">
    <property type="entry name" value="CASPASE 14, APOPTOSIS-RELATED CYSTEINE PEPTIDASE"/>
    <property type="match status" value="1"/>
</dbReference>
<gene>
    <name evidence="3" type="ORF">FSP39_010173</name>
</gene>
<keyword evidence="4" id="KW-1185">Reference proteome</keyword>
<proteinExistence type="predicted"/>
<feature type="region of interest" description="Disordered" evidence="1">
    <location>
        <begin position="215"/>
        <end position="249"/>
    </location>
</feature>
<dbReference type="InterPro" id="IPR011600">
    <property type="entry name" value="Pept_C14_caspase"/>
</dbReference>
<feature type="region of interest" description="Disordered" evidence="1">
    <location>
        <begin position="418"/>
        <end position="456"/>
    </location>
</feature>
<dbReference type="InterPro" id="IPR001309">
    <property type="entry name" value="Pept_C14_p20"/>
</dbReference>
<dbReference type="GO" id="GO:0006508">
    <property type="term" value="P:proteolysis"/>
    <property type="evidence" value="ECO:0007669"/>
    <property type="project" value="InterPro"/>
</dbReference>
<evidence type="ECO:0000313" key="4">
    <source>
        <dbReference type="Proteomes" id="UP001186944"/>
    </source>
</evidence>
<dbReference type="EMBL" id="VSWD01000011">
    <property type="protein sequence ID" value="KAK3087752.1"/>
    <property type="molecule type" value="Genomic_DNA"/>
</dbReference>
<name>A0AA88XSF3_PINIB</name>
<feature type="compositionally biased region" description="Low complexity" evidence="1">
    <location>
        <begin position="215"/>
        <end position="229"/>
    </location>
</feature>
<dbReference type="SUPFAM" id="SSF52129">
    <property type="entry name" value="Caspase-like"/>
    <property type="match status" value="1"/>
</dbReference>